<dbReference type="InterPro" id="IPR008974">
    <property type="entry name" value="TRAF-like"/>
</dbReference>
<dbReference type="InterPro" id="IPR002083">
    <property type="entry name" value="MATH/TRAF_dom"/>
</dbReference>
<dbReference type="EMBL" id="OU466860">
    <property type="protein sequence ID" value="CAH2059706.1"/>
    <property type="molecule type" value="Genomic_DNA"/>
</dbReference>
<dbReference type="PANTHER" id="PTHR46162">
    <property type="entry name" value="TRAF-LIKE FAMILY PROTEIN"/>
    <property type="match status" value="1"/>
</dbReference>
<evidence type="ECO:0000313" key="3">
    <source>
        <dbReference type="Proteomes" id="UP000836841"/>
    </source>
</evidence>
<proteinExistence type="predicted"/>
<evidence type="ECO:0000313" key="2">
    <source>
        <dbReference type="EMBL" id="CAH2059706.1"/>
    </source>
</evidence>
<dbReference type="SMART" id="SM00061">
    <property type="entry name" value="MATH"/>
    <property type="match status" value="2"/>
</dbReference>
<organism evidence="2 3">
    <name type="scientific">Thlaspi arvense</name>
    <name type="common">Field penny-cress</name>
    <dbReference type="NCBI Taxonomy" id="13288"/>
    <lineage>
        <taxon>Eukaryota</taxon>
        <taxon>Viridiplantae</taxon>
        <taxon>Streptophyta</taxon>
        <taxon>Embryophyta</taxon>
        <taxon>Tracheophyta</taxon>
        <taxon>Spermatophyta</taxon>
        <taxon>Magnoliopsida</taxon>
        <taxon>eudicotyledons</taxon>
        <taxon>Gunneridae</taxon>
        <taxon>Pentapetalae</taxon>
        <taxon>rosids</taxon>
        <taxon>malvids</taxon>
        <taxon>Brassicales</taxon>
        <taxon>Brassicaceae</taxon>
        <taxon>Thlaspideae</taxon>
        <taxon>Thlaspi</taxon>
    </lineage>
</organism>
<dbReference type="Gene3D" id="2.60.210.10">
    <property type="entry name" value="Apoptosis, Tumor Necrosis Factor Receptor Associated Protein 2, Chain A"/>
    <property type="match status" value="2"/>
</dbReference>
<feature type="domain" description="MATH" evidence="1">
    <location>
        <begin position="173"/>
        <end position="300"/>
    </location>
</feature>
<reference evidence="2 3" key="1">
    <citation type="submission" date="2022-03" db="EMBL/GenBank/DDBJ databases">
        <authorList>
            <person name="Nunn A."/>
            <person name="Chopra R."/>
            <person name="Nunn A."/>
            <person name="Contreras Garrido A."/>
        </authorList>
    </citation>
    <scope>NUCLEOTIDE SEQUENCE [LARGE SCALE GENOMIC DNA]</scope>
</reference>
<dbReference type="PROSITE" id="PS50144">
    <property type="entry name" value="MATH"/>
    <property type="match status" value="2"/>
</dbReference>
<name>A0AAU9S8W0_THLAR</name>
<protein>
    <recommendedName>
        <fullName evidence="1">MATH domain-containing protein</fullName>
    </recommendedName>
</protein>
<dbReference type="CDD" id="cd00121">
    <property type="entry name" value="MATH"/>
    <property type="match status" value="2"/>
</dbReference>
<evidence type="ECO:0000259" key="1">
    <source>
        <dbReference type="PROSITE" id="PS50144"/>
    </source>
</evidence>
<dbReference type="Pfam" id="PF22486">
    <property type="entry name" value="MATH_2"/>
    <property type="match status" value="2"/>
</dbReference>
<dbReference type="PANTHER" id="PTHR46162:SF40">
    <property type="entry name" value="TRAF-LIKE FAMILY PROTEIN"/>
    <property type="match status" value="1"/>
</dbReference>
<accession>A0AAU9S8W0</accession>
<dbReference type="AlphaFoldDB" id="A0AAU9S8W0"/>
<dbReference type="SUPFAM" id="SSF49599">
    <property type="entry name" value="TRAF domain-like"/>
    <property type="match status" value="2"/>
</dbReference>
<dbReference type="Proteomes" id="UP000836841">
    <property type="component" value="Chromosome 4"/>
</dbReference>
<sequence length="309" mass="35137">MGLASHEETIKEHAKKRYNAHFMLIDGMTKVMTNQDKKCQSLDFHAAGLKWSFYIKSDVVKDHLSCYLSIKDEKCIGSNWEVQCSFNLIVVSHTGLADLCKPCAACFTEKNPSWGQASLISNVDLKKNYLVNEKVVFCAEITEVKPKFLNVNSVSPTMGTVERLKLTEVQRKNSRFTWKITQFSSFDGEHHSSYEFTVGPRRWNISMYPKGVAEASGKFLSLFLTATDYVTNGPKAATLAVFRLRVLDQLKRKHRELDEECCWFSSGSTWGTRKALALEELHKASNGFLVNDEIYLGVEFFFVSTTDYL</sequence>
<feature type="domain" description="MATH" evidence="1">
    <location>
        <begin position="18"/>
        <end position="141"/>
    </location>
</feature>
<keyword evidence="3" id="KW-1185">Reference proteome</keyword>
<gene>
    <name evidence="2" type="ORF">TAV2_LOCUS15012</name>
</gene>